<dbReference type="GO" id="GO:0004519">
    <property type="term" value="F:endonuclease activity"/>
    <property type="evidence" value="ECO:0007669"/>
    <property type="project" value="UniProtKB-KW"/>
</dbReference>
<keyword evidence="2" id="KW-0540">Nuclease</keyword>
<keyword evidence="3" id="KW-1185">Reference proteome</keyword>
<keyword evidence="2" id="KW-0255">Endonuclease</keyword>
<name>A0A2K8SZF1_9NOSO</name>
<keyword evidence="2" id="KW-0378">Hydrolase</keyword>
<sequence length="191" mass="21917">MTQTTTERLFSFEEYLTYDDGTDSRYELVDGKLERMNPPTFRHLLISDFIQDNFKAEINRLSLPWLCFREAGVRTGWRKSRLPDVYVVTAEQVIEFLDESAVCQSAPILVVEVVSPDSVKRDYRYKRSEYAALEIPEYWIVDPIESKITILLLSEGLYEEKEFSGSQQIVSATFPEIALTVEQVLAAGNLG</sequence>
<dbReference type="InterPro" id="IPR008538">
    <property type="entry name" value="Uma2"/>
</dbReference>
<reference evidence="2 3" key="1">
    <citation type="submission" date="2017-11" db="EMBL/GenBank/DDBJ databases">
        <title>Complete genome of a free-living desiccation-tolerant cyanobacterium and its photosynthetic adaptation to extreme terrestrial habitat.</title>
        <authorList>
            <person name="Shang J."/>
        </authorList>
    </citation>
    <scope>NUCLEOTIDE SEQUENCE [LARGE SCALE GENOMIC DNA]</scope>
    <source>
        <strain evidence="2 3">CCNUN1</strain>
    </source>
</reference>
<gene>
    <name evidence="2" type="ORF">COO91_06836</name>
</gene>
<dbReference type="Gene3D" id="3.90.1570.10">
    <property type="entry name" value="tt1808, chain A"/>
    <property type="match status" value="1"/>
</dbReference>
<dbReference type="InterPro" id="IPR011335">
    <property type="entry name" value="Restrct_endonuc-II-like"/>
</dbReference>
<dbReference type="PANTHER" id="PTHR34107:SF2">
    <property type="entry name" value="SLL0888 PROTEIN"/>
    <property type="match status" value="1"/>
</dbReference>
<dbReference type="SUPFAM" id="SSF52980">
    <property type="entry name" value="Restriction endonuclease-like"/>
    <property type="match status" value="1"/>
</dbReference>
<dbReference type="AlphaFoldDB" id="A0A2K8SZF1"/>
<dbReference type="Proteomes" id="UP000232003">
    <property type="component" value="Chromosome"/>
</dbReference>
<dbReference type="OrthoDB" id="428427at2"/>
<dbReference type="InterPro" id="IPR012296">
    <property type="entry name" value="Nuclease_put_TT1808"/>
</dbReference>
<proteinExistence type="predicted"/>
<dbReference type="RefSeq" id="WP_100901411.1">
    <property type="nucleotide sequence ID" value="NZ_CAWNNC010000001.1"/>
</dbReference>
<evidence type="ECO:0000313" key="3">
    <source>
        <dbReference type="Proteomes" id="UP000232003"/>
    </source>
</evidence>
<protein>
    <submittedName>
        <fullName evidence="2">Endonuclease, Uma2 family</fullName>
    </submittedName>
</protein>
<feature type="domain" description="Putative restriction endonuclease" evidence="1">
    <location>
        <begin position="12"/>
        <end position="182"/>
    </location>
</feature>
<dbReference type="PANTHER" id="PTHR34107">
    <property type="entry name" value="SLL0198 PROTEIN-RELATED"/>
    <property type="match status" value="1"/>
</dbReference>
<organism evidence="2 3">
    <name type="scientific">Nostoc flagelliforme CCNUN1</name>
    <dbReference type="NCBI Taxonomy" id="2038116"/>
    <lineage>
        <taxon>Bacteria</taxon>
        <taxon>Bacillati</taxon>
        <taxon>Cyanobacteriota</taxon>
        <taxon>Cyanophyceae</taxon>
        <taxon>Nostocales</taxon>
        <taxon>Nostocaceae</taxon>
        <taxon>Nostoc</taxon>
    </lineage>
</organism>
<evidence type="ECO:0000313" key="2">
    <source>
        <dbReference type="EMBL" id="AUB40809.1"/>
    </source>
</evidence>
<evidence type="ECO:0000259" key="1">
    <source>
        <dbReference type="Pfam" id="PF05685"/>
    </source>
</evidence>
<dbReference type="EMBL" id="CP024785">
    <property type="protein sequence ID" value="AUB40809.1"/>
    <property type="molecule type" value="Genomic_DNA"/>
</dbReference>
<dbReference type="KEGG" id="nfl:COO91_06836"/>
<dbReference type="Pfam" id="PF05685">
    <property type="entry name" value="Uma2"/>
    <property type="match status" value="1"/>
</dbReference>
<dbReference type="CDD" id="cd06260">
    <property type="entry name" value="DUF820-like"/>
    <property type="match status" value="1"/>
</dbReference>
<accession>A0A2K8SZF1</accession>